<dbReference type="PANTHER" id="PTHR12755:SF3">
    <property type="entry name" value="POLYNUCLEOTIDE 5'-HYDROXYL-KINASE NOL9"/>
    <property type="match status" value="1"/>
</dbReference>
<reference evidence="11" key="1">
    <citation type="journal article" date="2020" name="mSystems">
        <title>Genome- and Community-Level Interaction Insights into Carbon Utilization and Element Cycling Functions of Hydrothermarchaeota in Hydrothermal Sediment.</title>
        <authorList>
            <person name="Zhou Z."/>
            <person name="Liu Y."/>
            <person name="Xu W."/>
            <person name="Pan J."/>
            <person name="Luo Z.H."/>
            <person name="Li M."/>
        </authorList>
    </citation>
    <scope>NUCLEOTIDE SEQUENCE [LARGE SCALE GENOMIC DNA]</scope>
    <source>
        <strain evidence="11">SpSt-1259</strain>
    </source>
</reference>
<dbReference type="InterPro" id="IPR045116">
    <property type="entry name" value="Clp1/Grc3"/>
</dbReference>
<keyword evidence="3" id="KW-0808">Transferase</keyword>
<dbReference type="PANTHER" id="PTHR12755">
    <property type="entry name" value="CLEAVAGE/POLYADENYLATION FACTOR IA SUBUNIT CLP1P"/>
    <property type="match status" value="1"/>
</dbReference>
<evidence type="ECO:0000256" key="9">
    <source>
        <dbReference type="ARBA" id="ARBA00044673"/>
    </source>
</evidence>
<comment type="catalytic activity">
    <reaction evidence="9">
        <text>a 5'-end dephospho-2'-deoxyribonucleoside-DNA + ATP = a 5'-end 5'-phospho-2'-deoxyribonucleoside-DNA + ADP + H(+)</text>
        <dbReference type="Rhea" id="RHEA:15669"/>
        <dbReference type="Rhea" id="RHEA-COMP:13180"/>
        <dbReference type="Rhea" id="RHEA-COMP:13184"/>
        <dbReference type="ChEBI" id="CHEBI:15378"/>
        <dbReference type="ChEBI" id="CHEBI:30616"/>
        <dbReference type="ChEBI" id="CHEBI:136412"/>
        <dbReference type="ChEBI" id="CHEBI:136416"/>
        <dbReference type="ChEBI" id="CHEBI:456216"/>
        <dbReference type="EC" id="2.7.1.78"/>
    </reaction>
</comment>
<proteinExistence type="predicted"/>
<evidence type="ECO:0000256" key="1">
    <source>
        <dbReference type="ARBA" id="ARBA00001968"/>
    </source>
</evidence>
<evidence type="ECO:0000259" key="10">
    <source>
        <dbReference type="Pfam" id="PF16575"/>
    </source>
</evidence>
<organism evidence="11">
    <name type="scientific">Fervidicoccus fontis</name>
    <dbReference type="NCBI Taxonomy" id="683846"/>
    <lineage>
        <taxon>Archaea</taxon>
        <taxon>Thermoproteota</taxon>
        <taxon>Thermoprotei</taxon>
        <taxon>Fervidicoccales</taxon>
        <taxon>Fervidicoccaceae</taxon>
        <taxon>Fervidicoccus</taxon>
    </lineage>
</organism>
<comment type="catalytic activity">
    <reaction evidence="8">
        <text>a 5'-end dephospho-ribonucleoside-RNA + ATP = a 5'-end 5'-phospho-ribonucleoside-RNA + ADP + H(+)</text>
        <dbReference type="Rhea" id="RHEA:54580"/>
        <dbReference type="Rhea" id="RHEA-COMP:13936"/>
        <dbReference type="Rhea" id="RHEA-COMP:15179"/>
        <dbReference type="ChEBI" id="CHEBI:15378"/>
        <dbReference type="ChEBI" id="CHEBI:30616"/>
        <dbReference type="ChEBI" id="CHEBI:138282"/>
        <dbReference type="ChEBI" id="CHEBI:138284"/>
        <dbReference type="ChEBI" id="CHEBI:456216"/>
        <dbReference type="EC" id="2.7.1.78"/>
    </reaction>
</comment>
<evidence type="ECO:0000313" key="11">
    <source>
        <dbReference type="EMBL" id="HEU98181.1"/>
    </source>
</evidence>
<dbReference type="InterPro" id="IPR032319">
    <property type="entry name" value="CLP1_P"/>
</dbReference>
<dbReference type="SUPFAM" id="SSF52540">
    <property type="entry name" value="P-loop containing nucleoside triphosphate hydrolases"/>
    <property type="match status" value="1"/>
</dbReference>
<dbReference type="AlphaFoldDB" id="A0A7C2Z4N8"/>
<dbReference type="Proteomes" id="UP000885664">
    <property type="component" value="Unassembled WGS sequence"/>
</dbReference>
<name>A0A7C2Z4N8_9CREN</name>
<keyword evidence="4" id="KW-0547">Nucleotide-binding</keyword>
<dbReference type="EC" id="2.7.1.78" evidence="2"/>
<dbReference type="EMBL" id="DSFE01000104">
    <property type="protein sequence ID" value="HEU98181.1"/>
    <property type="molecule type" value="Genomic_DNA"/>
</dbReference>
<dbReference type="Gene3D" id="3.40.50.300">
    <property type="entry name" value="P-loop containing nucleotide triphosphate hydrolases"/>
    <property type="match status" value="1"/>
</dbReference>
<comment type="cofactor">
    <cofactor evidence="1">
        <name>a divalent metal cation</name>
        <dbReference type="ChEBI" id="CHEBI:60240"/>
    </cofactor>
</comment>
<evidence type="ECO:0000256" key="4">
    <source>
        <dbReference type="ARBA" id="ARBA00022741"/>
    </source>
</evidence>
<comment type="function">
    <text evidence="7">Polynucleotide kinase that can phosphorylate the 5'-hydroxyl groups of both single-stranded RNA (ssRNA) and single-stranded DNA (ssDNA). Exhibits a strong preference for ssRNA.</text>
</comment>
<evidence type="ECO:0000256" key="5">
    <source>
        <dbReference type="ARBA" id="ARBA00022777"/>
    </source>
</evidence>
<comment type="caution">
    <text evidence="11">The sequence shown here is derived from an EMBL/GenBank/DDBJ whole genome shotgun (WGS) entry which is preliminary data.</text>
</comment>
<sequence>MNFNAENSPRYLWIKGPANLTVESGTIEINGAEFTSGEKVLIHASRSYIMKLFPNSNISLVGGHLSQVDGAGREEVETYEEWKKKAQEILDSCTTRKCRIAIVGEADSGKTSFAAMLGNSFLKKGEIAGLLDADPGQNTIGLPGFLAIGNYSWKSIWPREIGWEKLFFLGRLSPAGLESEVILGAMKLARSLGDSHIIIDTDGWFSGIRAEIYKYRMVNSLTPDFCVMVGEKDEKHATFEKLVRGETELVKLRSPPRRAVRNKEERKLIKGDKFISLLNSSLTRTIDLNSTPLLSWYSSPFSATSGEKNTSDENQVISPELFSEADLKGRVCALVSPDGWAGGAGVVDGVRGKKELLVKTDYTGEIKSVQIGYIKLENNRLFELLPRGVAVGTRTKTGAGLYKDKRKV</sequence>
<evidence type="ECO:0000256" key="8">
    <source>
        <dbReference type="ARBA" id="ARBA00044641"/>
    </source>
</evidence>
<keyword evidence="5" id="KW-0418">Kinase</keyword>
<accession>A0A7C2Z4N8</accession>
<evidence type="ECO:0000256" key="2">
    <source>
        <dbReference type="ARBA" id="ARBA00012157"/>
    </source>
</evidence>
<protein>
    <recommendedName>
        <fullName evidence="2">polynucleotide 5'-hydroxyl-kinase</fullName>
        <ecNumber evidence="2">2.7.1.78</ecNumber>
    </recommendedName>
</protein>
<dbReference type="Pfam" id="PF16575">
    <property type="entry name" value="CLP1_P"/>
    <property type="match status" value="1"/>
</dbReference>
<dbReference type="InterPro" id="IPR027417">
    <property type="entry name" value="P-loop_NTPase"/>
</dbReference>
<evidence type="ECO:0000256" key="6">
    <source>
        <dbReference type="ARBA" id="ARBA00022840"/>
    </source>
</evidence>
<dbReference type="GO" id="GO:0051734">
    <property type="term" value="F:ATP-dependent polynucleotide 5'-hydroxyl-kinase activity"/>
    <property type="evidence" value="ECO:0007669"/>
    <property type="project" value="UniProtKB-EC"/>
</dbReference>
<keyword evidence="6" id="KW-0067">ATP-binding</keyword>
<dbReference type="GO" id="GO:0006396">
    <property type="term" value="P:RNA processing"/>
    <property type="evidence" value="ECO:0007669"/>
    <property type="project" value="InterPro"/>
</dbReference>
<evidence type="ECO:0000256" key="3">
    <source>
        <dbReference type="ARBA" id="ARBA00022679"/>
    </source>
</evidence>
<feature type="domain" description="Clp1 P-loop" evidence="10">
    <location>
        <begin position="104"/>
        <end position="273"/>
    </location>
</feature>
<gene>
    <name evidence="11" type="ORF">ENO36_04955</name>
</gene>
<evidence type="ECO:0000256" key="7">
    <source>
        <dbReference type="ARBA" id="ARBA00024737"/>
    </source>
</evidence>
<dbReference type="GO" id="GO:0005524">
    <property type="term" value="F:ATP binding"/>
    <property type="evidence" value="ECO:0007669"/>
    <property type="project" value="UniProtKB-KW"/>
</dbReference>